<dbReference type="SUPFAM" id="SSF53933">
    <property type="entry name" value="Microbial ribonucleases"/>
    <property type="match status" value="1"/>
</dbReference>
<evidence type="ECO:0000256" key="6">
    <source>
        <dbReference type="ARBA" id="ARBA00022801"/>
    </source>
</evidence>
<reference evidence="8 9" key="1">
    <citation type="journal article" date="2019" name="Int. J. Syst. Evol. Microbiol.">
        <title>The Global Catalogue of Microorganisms (GCM) 10K type strain sequencing project: providing services to taxonomists for standard genome sequencing and annotation.</title>
        <authorList>
            <consortium name="The Broad Institute Genomics Platform"/>
            <consortium name="The Broad Institute Genome Sequencing Center for Infectious Disease"/>
            <person name="Wu L."/>
            <person name="Ma J."/>
        </authorList>
    </citation>
    <scope>NUCLEOTIDE SEQUENCE [LARGE SCALE GENOMIC DNA]</scope>
    <source>
        <strain evidence="8 9">JCM 12662</strain>
    </source>
</reference>
<evidence type="ECO:0000256" key="4">
    <source>
        <dbReference type="ARBA" id="ARBA00022525"/>
    </source>
</evidence>
<dbReference type="RefSeq" id="WP_343754156.1">
    <property type="nucleotide sequence ID" value="NZ_BAAACW010000045.1"/>
</dbReference>
<evidence type="ECO:0000256" key="5">
    <source>
        <dbReference type="ARBA" id="ARBA00022722"/>
    </source>
</evidence>
<feature type="chain" id="PRO_5047439948" description="Ribonuclease" evidence="7">
    <location>
        <begin position="22"/>
        <end position="145"/>
    </location>
</feature>
<proteinExistence type="inferred from homology"/>
<dbReference type="EMBL" id="BAAACW010000045">
    <property type="protein sequence ID" value="GAA0357110.1"/>
    <property type="molecule type" value="Genomic_DNA"/>
</dbReference>
<keyword evidence="5" id="KW-0540">Nuclease</keyword>
<keyword evidence="9" id="KW-1185">Reference proteome</keyword>
<keyword evidence="4" id="KW-0964">Secreted</keyword>
<comment type="caution">
    <text evidence="8">The sequence shown here is derived from an EMBL/GenBank/DDBJ whole genome shotgun (WGS) entry which is preliminary data.</text>
</comment>
<evidence type="ECO:0000256" key="2">
    <source>
        <dbReference type="ARBA" id="ARBA00009006"/>
    </source>
</evidence>
<dbReference type="Proteomes" id="UP001501166">
    <property type="component" value="Unassembled WGS sequence"/>
</dbReference>
<dbReference type="InterPro" id="IPR001887">
    <property type="entry name" value="Barnase"/>
</dbReference>
<dbReference type="InterPro" id="IPR016191">
    <property type="entry name" value="Ribonuclease/ribotoxin"/>
</dbReference>
<name>A0ABN0X7J1_9LACT</name>
<dbReference type="PROSITE" id="PS51257">
    <property type="entry name" value="PROKAR_LIPOPROTEIN"/>
    <property type="match status" value="1"/>
</dbReference>
<feature type="signal peptide" evidence="7">
    <location>
        <begin position="1"/>
        <end position="21"/>
    </location>
</feature>
<protein>
    <recommendedName>
        <fullName evidence="3">Ribonuclease</fullName>
    </recommendedName>
</protein>
<organism evidence="8 9">
    <name type="scientific">Alkalibacterium iburiense</name>
    <dbReference type="NCBI Taxonomy" id="290589"/>
    <lineage>
        <taxon>Bacteria</taxon>
        <taxon>Bacillati</taxon>
        <taxon>Bacillota</taxon>
        <taxon>Bacilli</taxon>
        <taxon>Lactobacillales</taxon>
        <taxon>Carnobacteriaceae</taxon>
        <taxon>Alkalibacterium</taxon>
    </lineage>
</organism>
<dbReference type="InterPro" id="IPR000026">
    <property type="entry name" value="N1-like"/>
</dbReference>
<comment type="similarity">
    <text evidence="2">Belongs to the ribonuclease N1/T1 family.</text>
</comment>
<evidence type="ECO:0000313" key="9">
    <source>
        <dbReference type="Proteomes" id="UP001501166"/>
    </source>
</evidence>
<accession>A0ABN0X7J1</accession>
<evidence type="ECO:0000313" key="8">
    <source>
        <dbReference type="EMBL" id="GAA0357110.1"/>
    </source>
</evidence>
<dbReference type="PRINTS" id="PR00117">
    <property type="entry name" value="BARNASE"/>
</dbReference>
<evidence type="ECO:0000256" key="1">
    <source>
        <dbReference type="ARBA" id="ARBA00004613"/>
    </source>
</evidence>
<dbReference type="Gene3D" id="3.10.450.30">
    <property type="entry name" value="Microbial ribonucleases"/>
    <property type="match status" value="1"/>
</dbReference>
<comment type="subcellular location">
    <subcellularLocation>
        <location evidence="1">Secreted</location>
    </subcellularLocation>
</comment>
<evidence type="ECO:0000256" key="7">
    <source>
        <dbReference type="SAM" id="SignalP"/>
    </source>
</evidence>
<sequence length="145" mass="16615">MKKRFLSVFILLALFLTACLPAEVVVDSTLDPDGYYSSEEEVALYLDTYGELPYNYVTKEEARELGWVASEGNLWEVTDEYLIGGDRFGNREGLLPEESGRQYFEADVNYEGGYRGAERLVYSNDGLIYYTDDHYDSFTLLYGED</sequence>
<gene>
    <name evidence="8" type="ORF">GCM10008932_07490</name>
</gene>
<dbReference type="Pfam" id="PF00545">
    <property type="entry name" value="Ribonuclease"/>
    <property type="match status" value="1"/>
</dbReference>
<evidence type="ECO:0000256" key="3">
    <source>
        <dbReference type="ARBA" id="ARBA00022214"/>
    </source>
</evidence>
<keyword evidence="6" id="KW-0378">Hydrolase</keyword>
<keyword evidence="7" id="KW-0732">Signal</keyword>